<dbReference type="GeneID" id="64701464"/>
<keyword evidence="1" id="KW-0812">Transmembrane</keyword>
<dbReference type="RefSeq" id="XP_041285588.1">
    <property type="nucleotide sequence ID" value="XM_041439205.1"/>
</dbReference>
<proteinExistence type="predicted"/>
<keyword evidence="3" id="KW-1185">Reference proteome</keyword>
<organism evidence="2 3">
    <name type="scientific">Suillus discolor</name>
    <dbReference type="NCBI Taxonomy" id="1912936"/>
    <lineage>
        <taxon>Eukaryota</taxon>
        <taxon>Fungi</taxon>
        <taxon>Dikarya</taxon>
        <taxon>Basidiomycota</taxon>
        <taxon>Agaricomycotina</taxon>
        <taxon>Agaricomycetes</taxon>
        <taxon>Agaricomycetidae</taxon>
        <taxon>Boletales</taxon>
        <taxon>Suillineae</taxon>
        <taxon>Suillaceae</taxon>
        <taxon>Suillus</taxon>
    </lineage>
</organism>
<reference evidence="2" key="1">
    <citation type="journal article" date="2020" name="New Phytol.">
        <title>Comparative genomics reveals dynamic genome evolution in host specialist ectomycorrhizal fungi.</title>
        <authorList>
            <person name="Lofgren L.A."/>
            <person name="Nguyen N.H."/>
            <person name="Vilgalys R."/>
            <person name="Ruytinx J."/>
            <person name="Liao H.L."/>
            <person name="Branco S."/>
            <person name="Kuo A."/>
            <person name="LaButti K."/>
            <person name="Lipzen A."/>
            <person name="Andreopoulos W."/>
            <person name="Pangilinan J."/>
            <person name="Riley R."/>
            <person name="Hundley H."/>
            <person name="Na H."/>
            <person name="Barry K."/>
            <person name="Grigoriev I.V."/>
            <person name="Stajich J.E."/>
            <person name="Kennedy P.G."/>
        </authorList>
    </citation>
    <scope>NUCLEOTIDE SEQUENCE</scope>
    <source>
        <strain evidence="2">FC423</strain>
    </source>
</reference>
<dbReference type="EMBL" id="JABBWM010000120">
    <property type="protein sequence ID" value="KAG2088562.1"/>
    <property type="molecule type" value="Genomic_DNA"/>
</dbReference>
<keyword evidence="1" id="KW-0472">Membrane</keyword>
<accession>A0A9P7ETN0</accession>
<comment type="caution">
    <text evidence="2">The sequence shown here is derived from an EMBL/GenBank/DDBJ whole genome shotgun (WGS) entry which is preliminary data.</text>
</comment>
<name>A0A9P7ETN0_9AGAM</name>
<evidence type="ECO:0000256" key="1">
    <source>
        <dbReference type="SAM" id="Phobius"/>
    </source>
</evidence>
<keyword evidence="1" id="KW-1133">Transmembrane helix</keyword>
<dbReference type="Proteomes" id="UP000823399">
    <property type="component" value="Unassembled WGS sequence"/>
</dbReference>
<sequence length="101" mass="11658">MFWFSMDIACHRRRRLNLFRPLSLELEASQNIFPEKIFWLWLCVLDHVILALLTVLYIVLLVILLGGLPFVFVFARLAAVIILEACACALQRKDDNVGLLD</sequence>
<evidence type="ECO:0000313" key="2">
    <source>
        <dbReference type="EMBL" id="KAG2088562.1"/>
    </source>
</evidence>
<evidence type="ECO:0000313" key="3">
    <source>
        <dbReference type="Proteomes" id="UP000823399"/>
    </source>
</evidence>
<feature type="transmembrane region" description="Helical" evidence="1">
    <location>
        <begin position="70"/>
        <end position="90"/>
    </location>
</feature>
<gene>
    <name evidence="2" type="ORF">F5147DRAFT_726806</name>
</gene>
<protein>
    <submittedName>
        <fullName evidence="2">Uncharacterized protein</fullName>
    </submittedName>
</protein>
<dbReference type="AlphaFoldDB" id="A0A9P7ETN0"/>
<feature type="transmembrane region" description="Helical" evidence="1">
    <location>
        <begin position="38"/>
        <end position="64"/>
    </location>
</feature>